<accession>A0A939K721</accession>
<evidence type="ECO:0000313" key="3">
    <source>
        <dbReference type="Proteomes" id="UP000664034"/>
    </source>
</evidence>
<proteinExistence type="predicted"/>
<keyword evidence="3" id="KW-1185">Reference proteome</keyword>
<gene>
    <name evidence="2" type="ORF">J2I47_20380</name>
</gene>
<reference evidence="2" key="1">
    <citation type="submission" date="2021-03" db="EMBL/GenBank/DDBJ databases">
        <title>Fibrella sp. HMF5335 genome sequencing and assembly.</title>
        <authorList>
            <person name="Kang H."/>
            <person name="Kim H."/>
            <person name="Bae S."/>
            <person name="Joh K."/>
        </authorList>
    </citation>
    <scope>NUCLEOTIDE SEQUENCE</scope>
    <source>
        <strain evidence="2">HMF5335</strain>
    </source>
</reference>
<name>A0A939K721_9BACT</name>
<organism evidence="2 3">
    <name type="scientific">Fibrella rubiginis</name>
    <dbReference type="NCBI Taxonomy" id="2817060"/>
    <lineage>
        <taxon>Bacteria</taxon>
        <taxon>Pseudomonadati</taxon>
        <taxon>Bacteroidota</taxon>
        <taxon>Cytophagia</taxon>
        <taxon>Cytophagales</taxon>
        <taxon>Spirosomataceae</taxon>
        <taxon>Fibrella</taxon>
    </lineage>
</organism>
<dbReference type="RefSeq" id="WP_207366450.1">
    <property type="nucleotide sequence ID" value="NZ_JAFMYV010000011.1"/>
</dbReference>
<dbReference type="AlphaFoldDB" id="A0A939K721"/>
<dbReference type="Proteomes" id="UP000664034">
    <property type="component" value="Unassembled WGS sequence"/>
</dbReference>
<dbReference type="Pfam" id="PF18480">
    <property type="entry name" value="DUF5615"/>
    <property type="match status" value="1"/>
</dbReference>
<evidence type="ECO:0000313" key="2">
    <source>
        <dbReference type="EMBL" id="MBO0938921.1"/>
    </source>
</evidence>
<comment type="caution">
    <text evidence="2">The sequence shown here is derived from an EMBL/GenBank/DDBJ whole genome shotgun (WGS) entry which is preliminary data.</text>
</comment>
<dbReference type="EMBL" id="JAFMYV010000011">
    <property type="protein sequence ID" value="MBO0938921.1"/>
    <property type="molecule type" value="Genomic_DNA"/>
</dbReference>
<evidence type="ECO:0000259" key="1">
    <source>
        <dbReference type="Pfam" id="PF18480"/>
    </source>
</evidence>
<sequence>MTYIIDAQLPYLLADILRQRHLDAIHTRDLPDQNRTGDNQIRNIALIEDRILITKDADFQNSYLLQKSPPKLLLISTGNIKNRQLLDLIKSNIDAIDALFEKHTFIELDNETFIVHD</sequence>
<protein>
    <submittedName>
        <fullName evidence="2">DUF5615 family PIN-like protein</fullName>
    </submittedName>
</protein>
<feature type="domain" description="DUF5615" evidence="1">
    <location>
        <begin position="1"/>
        <end position="109"/>
    </location>
</feature>
<dbReference type="InterPro" id="IPR041049">
    <property type="entry name" value="DUF5615"/>
</dbReference>